<dbReference type="AlphaFoldDB" id="X0X8J0"/>
<protein>
    <submittedName>
        <fullName evidence="1">Uncharacterized protein</fullName>
    </submittedName>
</protein>
<sequence>IPSDTSKQISNAVNWIVTNVLKPAHTNGITMGLNVYASGKNSQWEQWYEGKGPPNCLADDLGCAWTYIGKFINSINVAAGDTPGLAFTQVDQEWGNFGDLDAAVKNVKKLNPNIKFTMAGSLKNPGNVDDSKSIMVPEVYWDAGNQYPCTGGPYTYLYTNRACTTSTTHRMQRNRPKGFYNSIVGDETHYGSDFWDEKKQPNLPSAKNGPWLNANNFATMQTNLNNDNAYVYPSFSIENLSMCSLPNKMT</sequence>
<accession>X0X8J0</accession>
<name>X0X8J0_9ZZZZ</name>
<comment type="caution">
    <text evidence="1">The sequence shown here is derived from an EMBL/GenBank/DDBJ whole genome shotgun (WGS) entry which is preliminary data.</text>
</comment>
<proteinExistence type="predicted"/>
<reference evidence="1" key="1">
    <citation type="journal article" date="2014" name="Front. Microbiol.">
        <title>High frequency of phylogenetically diverse reductive dehalogenase-homologous genes in deep subseafloor sedimentary metagenomes.</title>
        <authorList>
            <person name="Kawai M."/>
            <person name="Futagami T."/>
            <person name="Toyoda A."/>
            <person name="Takaki Y."/>
            <person name="Nishi S."/>
            <person name="Hori S."/>
            <person name="Arai W."/>
            <person name="Tsubouchi T."/>
            <person name="Morono Y."/>
            <person name="Uchiyama I."/>
            <person name="Ito T."/>
            <person name="Fujiyama A."/>
            <person name="Inagaki F."/>
            <person name="Takami H."/>
        </authorList>
    </citation>
    <scope>NUCLEOTIDE SEQUENCE</scope>
    <source>
        <strain evidence="1">Expedition CK06-06</strain>
    </source>
</reference>
<feature type="non-terminal residue" evidence="1">
    <location>
        <position position="250"/>
    </location>
</feature>
<gene>
    <name evidence="1" type="ORF">S01H1_65729</name>
</gene>
<evidence type="ECO:0000313" key="1">
    <source>
        <dbReference type="EMBL" id="GAG39380.1"/>
    </source>
</evidence>
<feature type="non-terminal residue" evidence="1">
    <location>
        <position position="1"/>
    </location>
</feature>
<dbReference type="EMBL" id="BARS01043415">
    <property type="protein sequence ID" value="GAG39380.1"/>
    <property type="molecule type" value="Genomic_DNA"/>
</dbReference>
<organism evidence="1">
    <name type="scientific">marine sediment metagenome</name>
    <dbReference type="NCBI Taxonomy" id="412755"/>
    <lineage>
        <taxon>unclassified sequences</taxon>
        <taxon>metagenomes</taxon>
        <taxon>ecological metagenomes</taxon>
    </lineage>
</organism>